<feature type="transmembrane region" description="Helical" evidence="1">
    <location>
        <begin position="20"/>
        <end position="41"/>
    </location>
</feature>
<feature type="transmembrane region" description="Helical" evidence="1">
    <location>
        <begin position="61"/>
        <end position="85"/>
    </location>
</feature>
<feature type="transmembrane region" description="Helical" evidence="1">
    <location>
        <begin position="142"/>
        <end position="167"/>
    </location>
</feature>
<feature type="transmembrane region" description="Helical" evidence="1">
    <location>
        <begin position="188"/>
        <end position="209"/>
    </location>
</feature>
<evidence type="ECO:0000256" key="1">
    <source>
        <dbReference type="SAM" id="Phobius"/>
    </source>
</evidence>
<feature type="transmembrane region" description="Helical" evidence="1">
    <location>
        <begin position="221"/>
        <end position="246"/>
    </location>
</feature>
<feature type="transmembrane region" description="Helical" evidence="1">
    <location>
        <begin position="106"/>
        <end position="130"/>
    </location>
</feature>
<evidence type="ECO:0000313" key="3">
    <source>
        <dbReference type="Proteomes" id="UP000207598"/>
    </source>
</evidence>
<accession>A0A238JQC7</accession>
<name>A0A238JQC7_9RHOB</name>
<protein>
    <submittedName>
        <fullName evidence="2">Uncharacterized protein</fullName>
    </submittedName>
</protein>
<keyword evidence="3" id="KW-1185">Reference proteome</keyword>
<dbReference type="Proteomes" id="UP000207598">
    <property type="component" value="Unassembled WGS sequence"/>
</dbReference>
<proteinExistence type="predicted"/>
<evidence type="ECO:0000313" key="2">
    <source>
        <dbReference type="EMBL" id="SMX32404.1"/>
    </source>
</evidence>
<keyword evidence="1" id="KW-0472">Membrane</keyword>
<keyword evidence="1" id="KW-1133">Transmembrane helix</keyword>
<dbReference type="EMBL" id="FXYF01000001">
    <property type="protein sequence ID" value="SMX32404.1"/>
    <property type="molecule type" value="Genomic_DNA"/>
</dbReference>
<dbReference type="AlphaFoldDB" id="A0A238JQC7"/>
<dbReference type="OrthoDB" id="7704812at2"/>
<gene>
    <name evidence="2" type="ORF">MAA8898_00240</name>
</gene>
<organism evidence="2 3">
    <name type="scientific">Maliponia aquimaris</name>
    <dbReference type="NCBI Taxonomy" id="1673631"/>
    <lineage>
        <taxon>Bacteria</taxon>
        <taxon>Pseudomonadati</taxon>
        <taxon>Pseudomonadota</taxon>
        <taxon>Alphaproteobacteria</taxon>
        <taxon>Rhodobacterales</taxon>
        <taxon>Paracoccaceae</taxon>
        <taxon>Maliponia</taxon>
    </lineage>
</organism>
<dbReference type="RefSeq" id="WP_094019136.1">
    <property type="nucleotide sequence ID" value="NZ_FXYF01000001.1"/>
</dbReference>
<reference evidence="2 3" key="1">
    <citation type="submission" date="2017-05" db="EMBL/GenBank/DDBJ databases">
        <authorList>
            <person name="Song R."/>
            <person name="Chenine A.L."/>
            <person name="Ruprecht R.M."/>
        </authorList>
    </citation>
    <scope>NUCLEOTIDE SEQUENCE [LARGE SCALE GENOMIC DNA]</scope>
    <source>
        <strain evidence="2 3">CECT 8898</strain>
    </source>
</reference>
<sequence length="252" mass="27090">MRGWKIFTHSAGLVFRNFDAALRISLLPFGAHILSQAWLAGHPELVAMPTELGGELPQVEPLTYTVFFVLQIASLVASLWIAVAWHRYVLTEEMGKGWVPVFRGDLVLGYLGRSVLLGLLMLLALVTAAIPAGMLMTAMPFATIPLLLACLYAALYLFFRLGVILPAGAIGQRITLQAAWQATGREQGAILGLALVVVGIMSVMFILSIVTQSMSPSVAGIFGLIFGWVATMVGASLLTSLFGICVEQRSID</sequence>
<keyword evidence="1" id="KW-0812">Transmembrane</keyword>